<dbReference type="PANTHER" id="PTHR35043:SF9">
    <property type="match status" value="1"/>
</dbReference>
<accession>A0AA39Y949</accession>
<feature type="non-terminal residue" evidence="3">
    <location>
        <position position="572"/>
    </location>
</feature>
<sequence>MPGIFGDGFSAETTGWQSDPTHRGTYNILSTCFVTLGLCIWTAIHLNIPEYRGSWRRQVWRKIGWMVLGFIGPELVAFTAFQQYRAARSLNDKMRYHFPIGPNAKAAKSQRGPWWRRSGEAAEPSQKPEEEADVEETPDNPAPKLYGRKHKWTMAHSYFAVMGGFAVQIADGVPNFFPATADGKNRHVRLSLTPEALIYLEEQLPGITPDLPKSLIEDKSKGSILAKSIVCFQAIWFCIQCLSRVSQGLAISLLELNTFGHAICTVLIYSLWWNKPLDIEEPEVIMIKPGDDKLAMIIAYMCTVSTVDPLQPYREDRTRFHVILDTVSAIRTKKAYPDVPTETVHAFDRAWASLCGDRPPSADLYLTIQLSRSFTLTTLTADPIFTKGLRIPLTKSYTGTFTNPSLTAEITPGIDFQSLGPVPLRPHIDISPLDLRRWLLALLSTHHGYKPRFIPSNSIDSRLRNFPRFTSPSTALPLYIGLGLSGFIYGGLHCLAWGAAFPTEAEKIMWRVSSVTVASTGGLVALVLGWERFSPFWKGDPLGGFWMAASFLLFGAGMLERWFVGTGSGDGN</sequence>
<feature type="transmembrane region" description="Helical" evidence="2">
    <location>
        <begin position="26"/>
        <end position="44"/>
    </location>
</feature>
<reference evidence="3" key="1">
    <citation type="submission" date="2023-06" db="EMBL/GenBank/DDBJ databases">
        <title>Genome-scale phylogeny and comparative genomics of the fungal order Sordariales.</title>
        <authorList>
            <consortium name="Lawrence Berkeley National Laboratory"/>
            <person name="Hensen N."/>
            <person name="Bonometti L."/>
            <person name="Westerberg I."/>
            <person name="Brannstrom I.O."/>
            <person name="Guillou S."/>
            <person name="Cros-Aarteil S."/>
            <person name="Calhoun S."/>
            <person name="Haridas S."/>
            <person name="Kuo A."/>
            <person name="Mondo S."/>
            <person name="Pangilinan J."/>
            <person name="Riley R."/>
            <person name="Labutti K."/>
            <person name="Andreopoulos B."/>
            <person name="Lipzen A."/>
            <person name="Chen C."/>
            <person name="Yanf M."/>
            <person name="Daum C."/>
            <person name="Ng V."/>
            <person name="Clum A."/>
            <person name="Steindorff A."/>
            <person name="Ohm R."/>
            <person name="Martin F."/>
            <person name="Silar P."/>
            <person name="Natvig D."/>
            <person name="Lalanne C."/>
            <person name="Gautier V."/>
            <person name="Ament-Velasquez S.L."/>
            <person name="Kruys A."/>
            <person name="Hutchinson M.I."/>
            <person name="Powell A.J."/>
            <person name="Barry K."/>
            <person name="Miller A.N."/>
            <person name="Grigoriev I.V."/>
            <person name="Debuchy R."/>
            <person name="Gladieux P."/>
            <person name="Thoren M.H."/>
            <person name="Johannesson H."/>
        </authorList>
    </citation>
    <scope>NUCLEOTIDE SEQUENCE</scope>
    <source>
        <strain evidence="3">SMH2532-1</strain>
    </source>
</reference>
<dbReference type="EMBL" id="JAULSV010000003">
    <property type="protein sequence ID" value="KAK0647994.1"/>
    <property type="molecule type" value="Genomic_DNA"/>
</dbReference>
<feature type="transmembrane region" description="Helical" evidence="2">
    <location>
        <begin position="542"/>
        <end position="559"/>
    </location>
</feature>
<keyword evidence="2" id="KW-0472">Membrane</keyword>
<keyword evidence="2" id="KW-1133">Transmembrane helix</keyword>
<proteinExistence type="predicted"/>
<evidence type="ECO:0000256" key="1">
    <source>
        <dbReference type="SAM" id="MobiDB-lite"/>
    </source>
</evidence>
<dbReference type="PANTHER" id="PTHR35043">
    <property type="entry name" value="TRANSCRIPTION FACTOR DOMAIN-CONTAINING PROTEIN"/>
    <property type="match status" value="1"/>
</dbReference>
<name>A0AA39Y949_9PEZI</name>
<feature type="region of interest" description="Disordered" evidence="1">
    <location>
        <begin position="104"/>
        <end position="145"/>
    </location>
</feature>
<feature type="transmembrane region" description="Helical" evidence="2">
    <location>
        <begin position="508"/>
        <end position="530"/>
    </location>
</feature>
<comment type="caution">
    <text evidence="3">The sequence shown here is derived from an EMBL/GenBank/DDBJ whole genome shotgun (WGS) entry which is preliminary data.</text>
</comment>
<evidence type="ECO:0000313" key="3">
    <source>
        <dbReference type="EMBL" id="KAK0647994.1"/>
    </source>
</evidence>
<evidence type="ECO:0000313" key="4">
    <source>
        <dbReference type="Proteomes" id="UP001174936"/>
    </source>
</evidence>
<feature type="transmembrane region" description="Helical" evidence="2">
    <location>
        <begin position="65"/>
        <end position="84"/>
    </location>
</feature>
<keyword evidence="4" id="KW-1185">Reference proteome</keyword>
<protein>
    <submittedName>
        <fullName evidence="3">Uncharacterized protein</fullName>
    </submittedName>
</protein>
<keyword evidence="2" id="KW-0812">Transmembrane</keyword>
<evidence type="ECO:0000256" key="2">
    <source>
        <dbReference type="SAM" id="Phobius"/>
    </source>
</evidence>
<organism evidence="3 4">
    <name type="scientific">Cercophora newfieldiana</name>
    <dbReference type="NCBI Taxonomy" id="92897"/>
    <lineage>
        <taxon>Eukaryota</taxon>
        <taxon>Fungi</taxon>
        <taxon>Dikarya</taxon>
        <taxon>Ascomycota</taxon>
        <taxon>Pezizomycotina</taxon>
        <taxon>Sordariomycetes</taxon>
        <taxon>Sordariomycetidae</taxon>
        <taxon>Sordariales</taxon>
        <taxon>Lasiosphaeriaceae</taxon>
        <taxon>Cercophora</taxon>
    </lineage>
</organism>
<feature type="transmembrane region" description="Helical" evidence="2">
    <location>
        <begin position="476"/>
        <end position="496"/>
    </location>
</feature>
<dbReference type="AlphaFoldDB" id="A0AA39Y949"/>
<gene>
    <name evidence="3" type="ORF">B0T16DRAFT_370227</name>
</gene>
<dbReference type="Proteomes" id="UP001174936">
    <property type="component" value="Unassembled WGS sequence"/>
</dbReference>